<gene>
    <name evidence="1" type="ORF">EB796_004153</name>
</gene>
<protein>
    <submittedName>
        <fullName evidence="1">Uncharacterized protein</fullName>
    </submittedName>
</protein>
<comment type="caution">
    <text evidence="1">The sequence shown here is derived from an EMBL/GenBank/DDBJ whole genome shotgun (WGS) entry which is preliminary data.</text>
</comment>
<keyword evidence="2" id="KW-1185">Reference proteome</keyword>
<name>A0A7J7KH16_BUGNE</name>
<reference evidence="1" key="1">
    <citation type="submission" date="2020-06" db="EMBL/GenBank/DDBJ databases">
        <title>Draft genome of Bugula neritina, a colonial animal packing powerful symbionts and potential medicines.</title>
        <authorList>
            <person name="Rayko M."/>
        </authorList>
    </citation>
    <scope>NUCLEOTIDE SEQUENCE [LARGE SCALE GENOMIC DNA]</scope>
    <source>
        <strain evidence="1">Kwan_BN1</strain>
    </source>
</reference>
<evidence type="ECO:0000313" key="2">
    <source>
        <dbReference type="Proteomes" id="UP000593567"/>
    </source>
</evidence>
<dbReference type="AlphaFoldDB" id="A0A7J7KH16"/>
<organism evidence="1 2">
    <name type="scientific">Bugula neritina</name>
    <name type="common">Brown bryozoan</name>
    <name type="synonym">Sertularia neritina</name>
    <dbReference type="NCBI Taxonomy" id="10212"/>
    <lineage>
        <taxon>Eukaryota</taxon>
        <taxon>Metazoa</taxon>
        <taxon>Spiralia</taxon>
        <taxon>Lophotrochozoa</taxon>
        <taxon>Bryozoa</taxon>
        <taxon>Gymnolaemata</taxon>
        <taxon>Cheilostomatida</taxon>
        <taxon>Flustrina</taxon>
        <taxon>Buguloidea</taxon>
        <taxon>Bugulidae</taxon>
        <taxon>Bugula</taxon>
    </lineage>
</organism>
<accession>A0A7J7KH16</accession>
<evidence type="ECO:0000313" key="1">
    <source>
        <dbReference type="EMBL" id="KAF6037537.1"/>
    </source>
</evidence>
<proteinExistence type="predicted"/>
<dbReference type="PROSITE" id="PS51257">
    <property type="entry name" value="PROKAR_LIPOPROTEIN"/>
    <property type="match status" value="1"/>
</dbReference>
<dbReference type="Proteomes" id="UP000593567">
    <property type="component" value="Unassembled WGS sequence"/>
</dbReference>
<dbReference type="EMBL" id="VXIV02000554">
    <property type="protein sequence ID" value="KAF6037537.1"/>
    <property type="molecule type" value="Genomic_DNA"/>
</dbReference>
<sequence>MKHLIDQPTTSVTPGPSQMTLLGLTISCQLLPRTIRDMNNIKCCSQTGLMRPCTGTKVLKQNCTYVIKVLTTFNNSLVGLPNTTSTGKLFINLFPSASELSFLSWGMSTSPASVESYK</sequence>